<dbReference type="InterPro" id="IPR055247">
    <property type="entry name" value="InsJ-like_HTH"/>
</dbReference>
<gene>
    <name evidence="4" type="ORF">E2C01_056955</name>
</gene>
<dbReference type="SUPFAM" id="SSF46689">
    <property type="entry name" value="Homeodomain-like"/>
    <property type="match status" value="1"/>
</dbReference>
<evidence type="ECO:0000313" key="5">
    <source>
        <dbReference type="Proteomes" id="UP000324222"/>
    </source>
</evidence>
<evidence type="ECO:0000256" key="1">
    <source>
        <dbReference type="ARBA" id="ARBA00004123"/>
    </source>
</evidence>
<proteinExistence type="predicted"/>
<comment type="caution">
    <text evidence="4">The sequence shown here is derived from an EMBL/GenBank/DDBJ whole genome shotgun (WGS) entry which is preliminary data.</text>
</comment>
<comment type="subcellular location">
    <subcellularLocation>
        <location evidence="1">Nucleus</location>
    </subcellularLocation>
</comment>
<dbReference type="GO" id="GO:0005634">
    <property type="term" value="C:nucleus"/>
    <property type="evidence" value="ECO:0007669"/>
    <property type="project" value="UniProtKB-SubCell"/>
</dbReference>
<keyword evidence="2" id="KW-0812">Transmembrane</keyword>
<sequence length="145" mass="16328">MICFLSQHLPVVHALAFEFSFIPPLTAPFCGCVSLPLCLVTTYCIMGPRKLISKAQISVICALVRGNKSYQEIATNNGIALRTVQHWTKIYREGGRDALPPPYKPEGRKRSVSYITLNIIQRQLEANLHIHNKELQARNPLCWLG</sequence>
<dbReference type="Proteomes" id="UP000324222">
    <property type="component" value="Unassembled WGS sequence"/>
</dbReference>
<keyword evidence="2" id="KW-0472">Membrane</keyword>
<feature type="transmembrane region" description="Helical" evidence="2">
    <location>
        <begin position="26"/>
        <end position="46"/>
    </location>
</feature>
<keyword evidence="2" id="KW-1133">Transmembrane helix</keyword>
<keyword evidence="5" id="KW-1185">Reference proteome</keyword>
<dbReference type="InterPro" id="IPR009057">
    <property type="entry name" value="Homeodomain-like_sf"/>
</dbReference>
<evidence type="ECO:0000313" key="4">
    <source>
        <dbReference type="EMBL" id="MPC62864.1"/>
    </source>
</evidence>
<name>A0A5B7H207_PORTR</name>
<protein>
    <recommendedName>
        <fullName evidence="3">Insertion element IS150 protein InsJ-like helix-turn-helix domain-containing protein</fullName>
    </recommendedName>
</protein>
<organism evidence="4 5">
    <name type="scientific">Portunus trituberculatus</name>
    <name type="common">Swimming crab</name>
    <name type="synonym">Neptunus trituberculatus</name>
    <dbReference type="NCBI Taxonomy" id="210409"/>
    <lineage>
        <taxon>Eukaryota</taxon>
        <taxon>Metazoa</taxon>
        <taxon>Ecdysozoa</taxon>
        <taxon>Arthropoda</taxon>
        <taxon>Crustacea</taxon>
        <taxon>Multicrustacea</taxon>
        <taxon>Malacostraca</taxon>
        <taxon>Eumalacostraca</taxon>
        <taxon>Eucarida</taxon>
        <taxon>Decapoda</taxon>
        <taxon>Pleocyemata</taxon>
        <taxon>Brachyura</taxon>
        <taxon>Eubrachyura</taxon>
        <taxon>Portunoidea</taxon>
        <taxon>Portunidae</taxon>
        <taxon>Portuninae</taxon>
        <taxon>Portunus</taxon>
    </lineage>
</organism>
<dbReference type="EMBL" id="VSRR010020131">
    <property type="protein sequence ID" value="MPC62864.1"/>
    <property type="molecule type" value="Genomic_DNA"/>
</dbReference>
<reference evidence="4 5" key="1">
    <citation type="submission" date="2019-05" db="EMBL/GenBank/DDBJ databases">
        <title>Another draft genome of Portunus trituberculatus and its Hox gene families provides insights of decapod evolution.</title>
        <authorList>
            <person name="Jeong J.-H."/>
            <person name="Song I."/>
            <person name="Kim S."/>
            <person name="Choi T."/>
            <person name="Kim D."/>
            <person name="Ryu S."/>
            <person name="Kim W."/>
        </authorList>
    </citation>
    <scope>NUCLEOTIDE SEQUENCE [LARGE SCALE GENOMIC DNA]</scope>
    <source>
        <tissue evidence="4">Muscle</tissue>
    </source>
</reference>
<accession>A0A5B7H207</accession>
<evidence type="ECO:0000259" key="3">
    <source>
        <dbReference type="Pfam" id="PF13518"/>
    </source>
</evidence>
<evidence type="ECO:0000256" key="2">
    <source>
        <dbReference type="SAM" id="Phobius"/>
    </source>
</evidence>
<dbReference type="AlphaFoldDB" id="A0A5B7H207"/>
<dbReference type="Pfam" id="PF13518">
    <property type="entry name" value="HTH_28"/>
    <property type="match status" value="1"/>
</dbReference>
<feature type="domain" description="Insertion element IS150 protein InsJ-like helix-turn-helix" evidence="3">
    <location>
        <begin position="59"/>
        <end position="101"/>
    </location>
</feature>